<sequence length="989" mass="108555">MLAIALYAAMSSCAWGQTAGASAPQGEPTASSEQEGENREDGEDGEDGATLERIEVTGSRLQHGDVTSRIIIIDQEEIKSRGVSSVEELIRTLPQNVATIGTITNERSKGPLSNRGNASVSAIGSLGVSAANLGGIGAGKTLVLINGRRIAGAAGIEDGFANLNGIPLSAVERVEINLDGASAVYGADAMGGVINFILKRNFVGSTLNVQHEYSSNDADNSRVSLYSGYAWNSGNVSITLDHSERRPVNNWKSGYVTEDYSGYYDGDPNYDLRDFSRGLQPGVIDQSYYVYDPATMLVSKVASGLSVPRGFTGAPTIDDFIELGADDKRDFVPELAGPKSKSDSVTFNFSQDITDKLRFSFDGLYSRSTNRQQQTLANGISLALAPGQYYNPFPAYYFDGYTPYTEVYYYPEAEVGAGVLSPGTISNKSTSWNANATLSYQFTPETKLELAYSTSASSTRGSSRNFNSIVSLIADPSSANGVACYNFDLARNRYSGNQLAFYQDLFDRQCQALTSSDPNLAVNPWSSTADGSGTSIADFFYMLAEDQRTSRTDNVELRLNGGLFELPAGKIYYALGGEYYEDGVSSNEVKVYTGQAVNRDRNAWFGELTVPVFGRDFTLPGVKSLTLTMAARRDTYNAEGAIGTVDGIPTDQGGELVFGKNKFGRTTPSFGFQWELNDSLALRGKWSEGFQAPPFTNLFDVTGASTYTTIIFNDPLYDCNPNCDYPWSANAYYAPRTTAPNPDLKPETSTQRSYSLSWRPRGALRGLALDVSYSRIKVENEFADLGDLNMLMPFDSILALPQFYRRDETGRIVAMQNQIFNILGSEYESVTYELGYLFDTRFGGFEPKLTYLDNLKAERQAFAGTDAISSLGHLQGVDDYKVIGSLRWFHNNLTATLWAYYTPEYINDYIVDMYAGVVSNPSYAKTVDSYLTYDLSLSWQVRNDLRVNFVGRNILDETPPFVVVESRPYDTARYNAAGRTLSLELQYDF</sequence>
<name>A0A2S6Z7Z3_9XANT</name>
<feature type="domain" description="TonB-dependent receptor plug" evidence="13">
    <location>
        <begin position="65"/>
        <end position="193"/>
    </location>
</feature>
<evidence type="ECO:0000256" key="5">
    <source>
        <dbReference type="ARBA" id="ARBA00023077"/>
    </source>
</evidence>
<dbReference type="InterPro" id="IPR039426">
    <property type="entry name" value="TonB-dep_rcpt-like"/>
</dbReference>
<keyword evidence="7 8" id="KW-0998">Cell outer membrane</keyword>
<accession>A0A2S6Z7Z3</accession>
<dbReference type="PANTHER" id="PTHR47234:SF2">
    <property type="entry name" value="TONB-DEPENDENT RECEPTOR"/>
    <property type="match status" value="1"/>
</dbReference>
<evidence type="ECO:0000313" key="14">
    <source>
        <dbReference type="EMBL" id="PPT77608.1"/>
    </source>
</evidence>
<evidence type="ECO:0000259" key="13">
    <source>
        <dbReference type="Pfam" id="PF07715"/>
    </source>
</evidence>
<evidence type="ECO:0000256" key="6">
    <source>
        <dbReference type="ARBA" id="ARBA00023136"/>
    </source>
</evidence>
<dbReference type="SUPFAM" id="SSF56935">
    <property type="entry name" value="Porins"/>
    <property type="match status" value="1"/>
</dbReference>
<keyword evidence="3 8" id="KW-1134">Transmembrane beta strand</keyword>
<dbReference type="InterPro" id="IPR037066">
    <property type="entry name" value="Plug_dom_sf"/>
</dbReference>
<evidence type="ECO:0000256" key="1">
    <source>
        <dbReference type="ARBA" id="ARBA00004571"/>
    </source>
</evidence>
<feature type="signal peptide" evidence="11">
    <location>
        <begin position="1"/>
        <end position="16"/>
    </location>
</feature>
<evidence type="ECO:0000256" key="11">
    <source>
        <dbReference type="SAM" id="SignalP"/>
    </source>
</evidence>
<comment type="subcellular location">
    <subcellularLocation>
        <location evidence="1 8">Cell outer membrane</location>
        <topology evidence="1 8">Multi-pass membrane protein</topology>
    </subcellularLocation>
</comment>
<evidence type="ECO:0000256" key="7">
    <source>
        <dbReference type="ARBA" id="ARBA00023237"/>
    </source>
</evidence>
<proteinExistence type="inferred from homology"/>
<protein>
    <submittedName>
        <fullName evidence="14">TonB-dependent receptor</fullName>
    </submittedName>
</protein>
<keyword evidence="14" id="KW-0675">Receptor</keyword>
<dbReference type="Pfam" id="PF07715">
    <property type="entry name" value="Plug"/>
    <property type="match status" value="1"/>
</dbReference>
<organism evidence="14 15">
    <name type="scientific">Xanthomonas arboricola pv. populi</name>
    <dbReference type="NCBI Taxonomy" id="487823"/>
    <lineage>
        <taxon>Bacteria</taxon>
        <taxon>Pseudomonadati</taxon>
        <taxon>Pseudomonadota</taxon>
        <taxon>Gammaproteobacteria</taxon>
        <taxon>Lysobacterales</taxon>
        <taxon>Lysobacteraceae</taxon>
        <taxon>Xanthomonas</taxon>
    </lineage>
</organism>
<evidence type="ECO:0000256" key="3">
    <source>
        <dbReference type="ARBA" id="ARBA00022452"/>
    </source>
</evidence>
<dbReference type="Pfam" id="PF00593">
    <property type="entry name" value="TonB_dep_Rec_b-barrel"/>
    <property type="match status" value="1"/>
</dbReference>
<dbReference type="EMBL" id="MIGV01000004">
    <property type="protein sequence ID" value="PPT77608.1"/>
    <property type="molecule type" value="Genomic_DNA"/>
</dbReference>
<dbReference type="GO" id="GO:0009279">
    <property type="term" value="C:cell outer membrane"/>
    <property type="evidence" value="ECO:0007669"/>
    <property type="project" value="UniProtKB-SubCell"/>
</dbReference>
<dbReference type="InterPro" id="IPR036942">
    <property type="entry name" value="Beta-barrel_TonB_sf"/>
</dbReference>
<evidence type="ECO:0000256" key="10">
    <source>
        <dbReference type="SAM" id="MobiDB-lite"/>
    </source>
</evidence>
<comment type="similarity">
    <text evidence="8 9">Belongs to the TonB-dependent receptor family.</text>
</comment>
<dbReference type="Proteomes" id="UP000238270">
    <property type="component" value="Unassembled WGS sequence"/>
</dbReference>
<dbReference type="AlphaFoldDB" id="A0A2S6Z7Z3"/>
<reference evidence="14 15" key="1">
    <citation type="submission" date="2016-08" db="EMBL/GenBank/DDBJ databases">
        <title>Evolution of the type three secretion system and type three effector repertoires in Xanthomonas.</title>
        <authorList>
            <person name="Merda D."/>
            <person name="Briand M."/>
            <person name="Bosis E."/>
            <person name="Rousseau C."/>
            <person name="Portier P."/>
            <person name="Jacques M.-A."/>
            <person name="Fischer-Le Saux M."/>
        </authorList>
    </citation>
    <scope>NUCLEOTIDE SEQUENCE [LARGE SCALE GENOMIC DNA]</scope>
    <source>
        <strain evidence="14 15">CFBP 3122</strain>
    </source>
</reference>
<evidence type="ECO:0000259" key="12">
    <source>
        <dbReference type="Pfam" id="PF00593"/>
    </source>
</evidence>
<feature type="domain" description="TonB-dependent receptor-like beta-barrel" evidence="12">
    <location>
        <begin position="502"/>
        <end position="954"/>
    </location>
</feature>
<dbReference type="Gene3D" id="2.170.130.10">
    <property type="entry name" value="TonB-dependent receptor, plug domain"/>
    <property type="match status" value="1"/>
</dbReference>
<keyword evidence="2 8" id="KW-0813">Transport</keyword>
<evidence type="ECO:0000256" key="2">
    <source>
        <dbReference type="ARBA" id="ARBA00022448"/>
    </source>
</evidence>
<comment type="caution">
    <text evidence="14">The sequence shown here is derived from an EMBL/GenBank/DDBJ whole genome shotgun (WGS) entry which is preliminary data.</text>
</comment>
<dbReference type="Gene3D" id="2.40.170.20">
    <property type="entry name" value="TonB-dependent receptor, beta-barrel domain"/>
    <property type="match status" value="1"/>
</dbReference>
<feature type="region of interest" description="Disordered" evidence="10">
    <location>
        <begin position="18"/>
        <end position="48"/>
    </location>
</feature>
<dbReference type="PANTHER" id="PTHR47234">
    <property type="match status" value="1"/>
</dbReference>
<feature type="chain" id="PRO_5015716934" evidence="11">
    <location>
        <begin position="17"/>
        <end position="989"/>
    </location>
</feature>
<dbReference type="PROSITE" id="PS52016">
    <property type="entry name" value="TONB_DEPENDENT_REC_3"/>
    <property type="match status" value="1"/>
</dbReference>
<keyword evidence="11" id="KW-0732">Signal</keyword>
<feature type="compositionally biased region" description="Acidic residues" evidence="10">
    <location>
        <begin position="34"/>
        <end position="48"/>
    </location>
</feature>
<keyword evidence="5 9" id="KW-0798">TonB box</keyword>
<evidence type="ECO:0000256" key="8">
    <source>
        <dbReference type="PROSITE-ProRule" id="PRU01360"/>
    </source>
</evidence>
<evidence type="ECO:0000256" key="4">
    <source>
        <dbReference type="ARBA" id="ARBA00022692"/>
    </source>
</evidence>
<gene>
    <name evidence="14" type="ORF">XaplCFBP3122_06265</name>
</gene>
<dbReference type="InterPro" id="IPR012910">
    <property type="entry name" value="Plug_dom"/>
</dbReference>
<evidence type="ECO:0000256" key="9">
    <source>
        <dbReference type="RuleBase" id="RU003357"/>
    </source>
</evidence>
<dbReference type="InterPro" id="IPR000531">
    <property type="entry name" value="Beta-barrel_TonB"/>
</dbReference>
<keyword evidence="4 8" id="KW-0812">Transmembrane</keyword>
<evidence type="ECO:0000313" key="15">
    <source>
        <dbReference type="Proteomes" id="UP000238270"/>
    </source>
</evidence>
<keyword evidence="6 8" id="KW-0472">Membrane</keyword>